<keyword evidence="2" id="KW-1185">Reference proteome</keyword>
<name>A0ABW4ZVJ5_9BACL</name>
<dbReference type="EMBL" id="JBHUIO010000005">
    <property type="protein sequence ID" value="MFD2169997.1"/>
    <property type="molecule type" value="Genomic_DNA"/>
</dbReference>
<sequence length="43" mass="5340">MGQPFLFRVRLARGEQREQFEQAQGRYQIRMRRREELRGECAR</sequence>
<dbReference type="Proteomes" id="UP001597343">
    <property type="component" value="Unassembled WGS sequence"/>
</dbReference>
<proteinExistence type="predicted"/>
<gene>
    <name evidence="1" type="ORF">ACFSOY_08310</name>
</gene>
<accession>A0ABW4ZVJ5</accession>
<dbReference type="RefSeq" id="WP_386045581.1">
    <property type="nucleotide sequence ID" value="NZ_JBHUIO010000005.1"/>
</dbReference>
<reference evidence="2" key="1">
    <citation type="journal article" date="2019" name="Int. J. Syst. Evol. Microbiol.">
        <title>The Global Catalogue of Microorganisms (GCM) 10K type strain sequencing project: providing services to taxonomists for standard genome sequencing and annotation.</title>
        <authorList>
            <consortium name="The Broad Institute Genomics Platform"/>
            <consortium name="The Broad Institute Genome Sequencing Center for Infectious Disease"/>
            <person name="Wu L."/>
            <person name="Ma J."/>
        </authorList>
    </citation>
    <scope>NUCLEOTIDE SEQUENCE [LARGE SCALE GENOMIC DNA]</scope>
    <source>
        <strain evidence="2">CGMCC 1.13574</strain>
    </source>
</reference>
<evidence type="ECO:0000313" key="1">
    <source>
        <dbReference type="EMBL" id="MFD2169997.1"/>
    </source>
</evidence>
<evidence type="ECO:0000313" key="2">
    <source>
        <dbReference type="Proteomes" id="UP001597343"/>
    </source>
</evidence>
<protein>
    <submittedName>
        <fullName evidence="1">Uncharacterized protein</fullName>
    </submittedName>
</protein>
<organism evidence="1 2">
    <name type="scientific">Tumebacillus lipolyticus</name>
    <dbReference type="NCBI Taxonomy" id="1280370"/>
    <lineage>
        <taxon>Bacteria</taxon>
        <taxon>Bacillati</taxon>
        <taxon>Bacillota</taxon>
        <taxon>Bacilli</taxon>
        <taxon>Bacillales</taxon>
        <taxon>Alicyclobacillaceae</taxon>
        <taxon>Tumebacillus</taxon>
    </lineage>
</organism>
<comment type="caution">
    <text evidence="1">The sequence shown here is derived from an EMBL/GenBank/DDBJ whole genome shotgun (WGS) entry which is preliminary data.</text>
</comment>